<dbReference type="Proteomes" id="UP001069802">
    <property type="component" value="Unassembled WGS sequence"/>
</dbReference>
<keyword evidence="2" id="KW-0732">Signal</keyword>
<feature type="chain" id="PRO_5045721699" evidence="2">
    <location>
        <begin position="25"/>
        <end position="112"/>
    </location>
</feature>
<name>A0ABT4LF87_9PROT</name>
<organism evidence="3 4">
    <name type="scientific">Kiloniella laminariae</name>
    <dbReference type="NCBI Taxonomy" id="454162"/>
    <lineage>
        <taxon>Bacteria</taxon>
        <taxon>Pseudomonadati</taxon>
        <taxon>Pseudomonadota</taxon>
        <taxon>Alphaproteobacteria</taxon>
        <taxon>Rhodospirillales</taxon>
        <taxon>Kiloniellaceae</taxon>
        <taxon>Kiloniella</taxon>
    </lineage>
</organism>
<gene>
    <name evidence="3" type="ORF">O4H49_03135</name>
</gene>
<feature type="compositionally biased region" description="Polar residues" evidence="1">
    <location>
        <begin position="86"/>
        <end position="95"/>
    </location>
</feature>
<proteinExistence type="predicted"/>
<accession>A0ABT4LF87</accession>
<evidence type="ECO:0000313" key="3">
    <source>
        <dbReference type="EMBL" id="MCZ4279757.1"/>
    </source>
</evidence>
<evidence type="ECO:0000313" key="4">
    <source>
        <dbReference type="Proteomes" id="UP001069802"/>
    </source>
</evidence>
<feature type="region of interest" description="Disordered" evidence="1">
    <location>
        <begin position="55"/>
        <end position="112"/>
    </location>
</feature>
<dbReference type="EMBL" id="JAPWGY010000001">
    <property type="protein sequence ID" value="MCZ4279757.1"/>
    <property type="molecule type" value="Genomic_DNA"/>
</dbReference>
<protein>
    <submittedName>
        <fullName evidence="3">Uncharacterized protein</fullName>
    </submittedName>
</protein>
<sequence length="112" mass="12200">MVKKFLLLLALSGSALTVPQISPAQEPKYPLGDNKQKMTLQSLVADIKWREKVRENWKQTTSPTLPVPLTREKGFPLPLGPAPLPSANSGTEIAQTPTVPKLTPLTPPPKIN</sequence>
<dbReference type="RefSeq" id="WP_269421954.1">
    <property type="nucleotide sequence ID" value="NZ_JAPWGY010000001.1"/>
</dbReference>
<comment type="caution">
    <text evidence="3">The sequence shown here is derived from an EMBL/GenBank/DDBJ whole genome shotgun (WGS) entry which is preliminary data.</text>
</comment>
<feature type="signal peptide" evidence="2">
    <location>
        <begin position="1"/>
        <end position="24"/>
    </location>
</feature>
<keyword evidence="4" id="KW-1185">Reference proteome</keyword>
<reference evidence="3" key="1">
    <citation type="submission" date="2022-12" db="EMBL/GenBank/DDBJ databases">
        <title>Bacterial isolates from different developmental stages of Nematostella vectensis.</title>
        <authorList>
            <person name="Fraune S."/>
        </authorList>
    </citation>
    <scope>NUCLEOTIDE SEQUENCE</scope>
    <source>
        <strain evidence="3">G21630-S1</strain>
    </source>
</reference>
<evidence type="ECO:0000256" key="2">
    <source>
        <dbReference type="SAM" id="SignalP"/>
    </source>
</evidence>
<evidence type="ECO:0000256" key="1">
    <source>
        <dbReference type="SAM" id="MobiDB-lite"/>
    </source>
</evidence>